<comment type="caution">
    <text evidence="3">The sequence shown here is derived from an EMBL/GenBank/DDBJ whole genome shotgun (WGS) entry which is preliminary data.</text>
</comment>
<dbReference type="RefSeq" id="WP_161717727.1">
    <property type="nucleotide sequence ID" value="NZ_JAAAPO010000003.1"/>
</dbReference>
<name>A0ABW9XD50_9SPHN</name>
<keyword evidence="4" id="KW-1185">Reference proteome</keyword>
<protein>
    <submittedName>
        <fullName evidence="3">Copper resistance protein B</fullName>
    </submittedName>
</protein>
<dbReference type="InterPro" id="IPR007939">
    <property type="entry name" value="Cu-R_B_prcur"/>
</dbReference>
<feature type="chain" id="PRO_5046324708" evidence="2">
    <location>
        <begin position="23"/>
        <end position="300"/>
    </location>
</feature>
<reference evidence="4" key="1">
    <citation type="submission" date="2020-01" db="EMBL/GenBank/DDBJ databases">
        <title>Sphingomonas sp. strain CSW-10.</title>
        <authorList>
            <person name="Chen W.-M."/>
        </authorList>
    </citation>
    <scope>NUCLEOTIDE SEQUENCE [LARGE SCALE GENOMIC DNA]</scope>
    <source>
        <strain evidence="4">FSY-8</strain>
    </source>
</reference>
<evidence type="ECO:0000256" key="1">
    <source>
        <dbReference type="SAM" id="MobiDB-lite"/>
    </source>
</evidence>
<dbReference type="Proteomes" id="UP000753724">
    <property type="component" value="Unassembled WGS sequence"/>
</dbReference>
<dbReference type="Pfam" id="PF05275">
    <property type="entry name" value="CopB"/>
    <property type="match status" value="1"/>
</dbReference>
<evidence type="ECO:0000313" key="4">
    <source>
        <dbReference type="Proteomes" id="UP000753724"/>
    </source>
</evidence>
<evidence type="ECO:0000256" key="2">
    <source>
        <dbReference type="SAM" id="SignalP"/>
    </source>
</evidence>
<feature type="signal peptide" evidence="2">
    <location>
        <begin position="1"/>
        <end position="22"/>
    </location>
</feature>
<dbReference type="SUPFAM" id="SSF103515">
    <property type="entry name" value="Autotransporter"/>
    <property type="match status" value="1"/>
</dbReference>
<sequence length="300" mass="31686">MKTTSSLAAMIVALALPGIAHAQDHSQHQAAAPAVTPATPVTPVPAPRMGGTDADPGSAPPPAPIHDRAADAHWGAAAMAPAEHAMMSAHSAPVYSAVHVDMAEYRFGRGGDGFAVEGEGWVGDLNRLTLATRIEGEASGAVEHAEIRAAYARAITPWWNVLAGVRQDVGPVPNRTHAMLGLSGMAPYRFEVLAALFLSDKGQLTARAEASYDQRITRRLILQPRVEVNLSAQDMPDQHTGAGLTGIEAGLRLGYEISRKLVPYVGMHWNWATGATADYARAEGQAVASRAVVVGLRGWF</sequence>
<feature type="compositionally biased region" description="Low complexity" evidence="1">
    <location>
        <begin position="28"/>
        <end position="39"/>
    </location>
</feature>
<proteinExistence type="predicted"/>
<dbReference type="EMBL" id="JAAAPO010000003">
    <property type="protein sequence ID" value="NBC36422.1"/>
    <property type="molecule type" value="Genomic_DNA"/>
</dbReference>
<dbReference type="InterPro" id="IPR036709">
    <property type="entry name" value="Autotransporte_beta_dom_sf"/>
</dbReference>
<keyword evidence="2" id="KW-0732">Signal</keyword>
<evidence type="ECO:0000313" key="3">
    <source>
        <dbReference type="EMBL" id="NBC36422.1"/>
    </source>
</evidence>
<gene>
    <name evidence="3" type="ORF">GTZ99_07630</name>
</gene>
<accession>A0ABW9XD50</accession>
<feature type="region of interest" description="Disordered" evidence="1">
    <location>
        <begin position="25"/>
        <end position="62"/>
    </location>
</feature>
<organism evidence="3 4">
    <name type="scientific">Novosphingobium ovatum</name>
    <dbReference type="NCBI Taxonomy" id="1908523"/>
    <lineage>
        <taxon>Bacteria</taxon>
        <taxon>Pseudomonadati</taxon>
        <taxon>Pseudomonadota</taxon>
        <taxon>Alphaproteobacteria</taxon>
        <taxon>Sphingomonadales</taxon>
        <taxon>Sphingomonadaceae</taxon>
        <taxon>Novosphingobium</taxon>
    </lineage>
</organism>